<name>A0ABN0WXS2_9ALTE</name>
<comment type="caution">
    <text evidence="1">The sequence shown here is derived from an EMBL/GenBank/DDBJ whole genome shotgun (WGS) entry which is preliminary data.</text>
</comment>
<organism evidence="1 2">
    <name type="scientific">Bowmanella denitrificans</name>
    <dbReference type="NCBI Taxonomy" id="366582"/>
    <lineage>
        <taxon>Bacteria</taxon>
        <taxon>Pseudomonadati</taxon>
        <taxon>Pseudomonadota</taxon>
        <taxon>Gammaproteobacteria</taxon>
        <taxon>Alteromonadales</taxon>
        <taxon>Alteromonadaceae</taxon>
        <taxon>Bowmanella</taxon>
    </lineage>
</organism>
<evidence type="ECO:0000313" key="1">
    <source>
        <dbReference type="EMBL" id="GAA0349509.1"/>
    </source>
</evidence>
<gene>
    <name evidence="1" type="ORF">GCM10009092_12380</name>
</gene>
<reference evidence="1 2" key="1">
    <citation type="journal article" date="2019" name="Int. J. Syst. Evol. Microbiol.">
        <title>The Global Catalogue of Microorganisms (GCM) 10K type strain sequencing project: providing services to taxonomists for standard genome sequencing and annotation.</title>
        <authorList>
            <consortium name="The Broad Institute Genomics Platform"/>
            <consortium name="The Broad Institute Genome Sequencing Center for Infectious Disease"/>
            <person name="Wu L."/>
            <person name="Ma J."/>
        </authorList>
    </citation>
    <scope>NUCLEOTIDE SEQUENCE [LARGE SCALE GENOMIC DNA]</scope>
    <source>
        <strain evidence="1 2">JCM 13378</strain>
    </source>
</reference>
<sequence length="68" mass="7645">MAMDKAFSDWQRDLCMITLGLFILLTVIEWCWQSNLIVQLNLAVLDTLSLAATPIKELAVWLLPLLGA</sequence>
<protein>
    <submittedName>
        <fullName evidence="1">Uncharacterized protein</fullName>
    </submittedName>
</protein>
<proteinExistence type="predicted"/>
<dbReference type="Proteomes" id="UP001501757">
    <property type="component" value="Unassembled WGS sequence"/>
</dbReference>
<keyword evidence="2" id="KW-1185">Reference proteome</keyword>
<evidence type="ECO:0000313" key="2">
    <source>
        <dbReference type="Proteomes" id="UP001501757"/>
    </source>
</evidence>
<dbReference type="EMBL" id="BAAAEI010000006">
    <property type="protein sequence ID" value="GAA0349509.1"/>
    <property type="molecule type" value="Genomic_DNA"/>
</dbReference>
<accession>A0ABN0WXS2</accession>